<comment type="caution">
    <text evidence="3">The sequence shown here is derived from an EMBL/GenBank/DDBJ whole genome shotgun (WGS) entry which is preliminary data.</text>
</comment>
<dbReference type="InterPro" id="IPR009730">
    <property type="entry name" value="MFAP1_C"/>
</dbReference>
<dbReference type="EMBL" id="NPHW01003148">
    <property type="protein sequence ID" value="OXV10076.1"/>
    <property type="molecule type" value="Genomic_DNA"/>
</dbReference>
<feature type="region of interest" description="Disordered" evidence="1">
    <location>
        <begin position="401"/>
        <end position="518"/>
    </location>
</feature>
<feature type="compositionally biased region" description="Acidic residues" evidence="1">
    <location>
        <begin position="130"/>
        <end position="151"/>
    </location>
</feature>
<evidence type="ECO:0000256" key="1">
    <source>
        <dbReference type="SAM" id="MobiDB-lite"/>
    </source>
</evidence>
<feature type="region of interest" description="Disordered" evidence="1">
    <location>
        <begin position="269"/>
        <end position="315"/>
    </location>
</feature>
<feature type="compositionally biased region" description="Basic and acidic residues" evidence="1">
    <location>
        <begin position="448"/>
        <end position="458"/>
    </location>
</feature>
<feature type="compositionally biased region" description="Basic and acidic residues" evidence="1">
    <location>
        <begin position="401"/>
        <end position="419"/>
    </location>
</feature>
<accession>A0A232M135</accession>
<dbReference type="PANTHER" id="PTHR15327">
    <property type="entry name" value="MICROFIBRIL-ASSOCIATED PROTEIN"/>
    <property type="match status" value="1"/>
</dbReference>
<feature type="compositionally biased region" description="Basic and acidic residues" evidence="1">
    <location>
        <begin position="195"/>
        <end position="219"/>
    </location>
</feature>
<evidence type="ECO:0000313" key="4">
    <source>
        <dbReference type="Proteomes" id="UP000243515"/>
    </source>
</evidence>
<name>A0A232M135_9EURO</name>
<feature type="compositionally biased region" description="Basic and acidic residues" evidence="1">
    <location>
        <begin position="465"/>
        <end position="492"/>
    </location>
</feature>
<gene>
    <name evidence="3" type="ORF">Egran_02162</name>
</gene>
<feature type="compositionally biased region" description="Basic and acidic residues" evidence="1">
    <location>
        <begin position="49"/>
        <end position="59"/>
    </location>
</feature>
<dbReference type="Pfam" id="PF06991">
    <property type="entry name" value="MFAP1"/>
    <property type="match status" value="1"/>
</dbReference>
<feature type="region of interest" description="Disordered" evidence="1">
    <location>
        <begin position="1"/>
        <end position="247"/>
    </location>
</feature>
<sequence length="518" mass="60284">MPPPKFPSTNRGMTANPLKPVKRYRRGKAIAEEPSSEEDEDYEEEIDEQEQRRQREAQKRQQRQRQAAPKASSFPGGATGKLTKAVQDVKIEDITDEEGFITEGDDDGGIAKTPKSFSSQTEAPTGYGEMGEEDEEGEEEDTSEEDESTEDEAPRRTLLRPTFIRKDKRKDLMEQATNGSRDTAMAPLADSTVETEVRQAQRQEKADMLVRDQLEKDAMARTAGRKAWDDDEEIGGDEQAIDDRDGLDPEAEYAAWKLRELKRIKREREAIETAENEREEIERRRNLTTEEREREDREYLAKQQEERDANRGQTGFMQRYFHKGAFFRDELERGGLDKRKIMGTRFADDVSRETLPQYMQIRDMTKLGKKGRTKYKDLRAEDTGRWGEGFDLRRKRNDETFMGIADDRFLPDRRDDHSRGPTGANAYAVRPRSRSRPRRRSRSRSFSPKREPPGDRAKSGANDARSQHSPRDRYQNDSRDTSHRDTYRDDHRGRRKRSSSPYVDRDKRRRMDSLSPRQ</sequence>
<proteinExistence type="predicted"/>
<feature type="compositionally biased region" description="Acidic residues" evidence="1">
    <location>
        <begin position="229"/>
        <end position="240"/>
    </location>
</feature>
<protein>
    <recommendedName>
        <fullName evidence="2">Micro-fibrillar-associated protein 1 C-terminal domain-containing protein</fullName>
    </recommendedName>
</protein>
<dbReference type="AlphaFoldDB" id="A0A232M135"/>
<feature type="domain" description="Micro-fibrillar-associated protein 1 C-terminal" evidence="2">
    <location>
        <begin position="149"/>
        <end position="383"/>
    </location>
</feature>
<dbReference type="OrthoDB" id="1111734at2759"/>
<evidence type="ECO:0000313" key="3">
    <source>
        <dbReference type="EMBL" id="OXV10076.1"/>
    </source>
</evidence>
<feature type="compositionally biased region" description="Basic and acidic residues" evidence="1">
    <location>
        <begin position="280"/>
        <end position="310"/>
    </location>
</feature>
<evidence type="ECO:0000259" key="2">
    <source>
        <dbReference type="Pfam" id="PF06991"/>
    </source>
</evidence>
<feature type="compositionally biased region" description="Basic residues" evidence="1">
    <location>
        <begin position="431"/>
        <end position="443"/>
    </location>
</feature>
<feature type="compositionally biased region" description="Acidic residues" evidence="1">
    <location>
        <begin position="94"/>
        <end position="108"/>
    </location>
</feature>
<dbReference type="Proteomes" id="UP000243515">
    <property type="component" value="Unassembled WGS sequence"/>
</dbReference>
<reference evidence="3 4" key="1">
    <citation type="journal article" date="2015" name="Environ. Microbiol.">
        <title>Metagenome sequence of Elaphomyces granulatus from sporocarp tissue reveals Ascomycota ectomycorrhizal fingerprints of genome expansion and a Proteobacteria-rich microbiome.</title>
        <authorList>
            <person name="Quandt C.A."/>
            <person name="Kohler A."/>
            <person name="Hesse C.N."/>
            <person name="Sharpton T.J."/>
            <person name="Martin F."/>
            <person name="Spatafora J.W."/>
        </authorList>
    </citation>
    <scope>NUCLEOTIDE SEQUENCE [LARGE SCALE GENOMIC DNA]</scope>
    <source>
        <strain evidence="3 4">OSC145934</strain>
    </source>
</reference>
<feature type="compositionally biased region" description="Acidic residues" evidence="1">
    <location>
        <begin position="34"/>
        <end position="48"/>
    </location>
</feature>
<keyword evidence="4" id="KW-1185">Reference proteome</keyword>
<organism evidence="3 4">
    <name type="scientific">Elaphomyces granulatus</name>
    <dbReference type="NCBI Taxonomy" id="519963"/>
    <lineage>
        <taxon>Eukaryota</taxon>
        <taxon>Fungi</taxon>
        <taxon>Dikarya</taxon>
        <taxon>Ascomycota</taxon>
        <taxon>Pezizomycotina</taxon>
        <taxon>Eurotiomycetes</taxon>
        <taxon>Eurotiomycetidae</taxon>
        <taxon>Eurotiales</taxon>
        <taxon>Elaphomycetaceae</taxon>
        <taxon>Elaphomyces</taxon>
    </lineage>
</organism>
<feature type="compositionally biased region" description="Basic and acidic residues" evidence="1">
    <location>
        <begin position="503"/>
        <end position="512"/>
    </location>
</feature>
<dbReference type="InterPro" id="IPR033194">
    <property type="entry name" value="MFAP1"/>
</dbReference>